<protein>
    <submittedName>
        <fullName evidence="2">Uncharacterized protein</fullName>
    </submittedName>
</protein>
<name>W7AMY6_9LIST</name>
<dbReference type="STRING" id="1265818.MAQA_15771"/>
<keyword evidence="1" id="KW-1133">Transmembrane helix</keyword>
<gene>
    <name evidence="2" type="ORF">MAQA_15771</name>
</gene>
<evidence type="ECO:0000313" key="3">
    <source>
        <dbReference type="Proteomes" id="UP000019246"/>
    </source>
</evidence>
<feature type="transmembrane region" description="Helical" evidence="1">
    <location>
        <begin position="6"/>
        <end position="26"/>
    </location>
</feature>
<dbReference type="EMBL" id="AOCG01000022">
    <property type="protein sequence ID" value="EUJ16609.1"/>
    <property type="molecule type" value="Genomic_DNA"/>
</dbReference>
<organism evidence="2 3">
    <name type="scientific">Listeria aquatica FSL S10-1188</name>
    <dbReference type="NCBI Taxonomy" id="1265818"/>
    <lineage>
        <taxon>Bacteria</taxon>
        <taxon>Bacillati</taxon>
        <taxon>Bacillota</taxon>
        <taxon>Bacilli</taxon>
        <taxon>Bacillales</taxon>
        <taxon>Listeriaceae</taxon>
        <taxon>Listeria</taxon>
    </lineage>
</organism>
<reference evidence="2 3" key="1">
    <citation type="journal article" date="2014" name="Int. J. Syst. Evol. Microbiol.">
        <title>Listeria floridensis sp. nov., Listeria aquatica sp. nov., Listeria cornellensis sp. nov., Listeria riparia sp. nov. and Listeria grandensis sp. nov., from agricultural and natural environments.</title>
        <authorList>
            <person name="den Bakker H.C."/>
            <person name="Warchocki S."/>
            <person name="Wright E.M."/>
            <person name="Allred A.F."/>
            <person name="Ahlstrom C."/>
            <person name="Manuel C.S."/>
            <person name="Stasiewicz M.J."/>
            <person name="Burrell A."/>
            <person name="Roof S."/>
            <person name="Strawn L."/>
            <person name="Fortes E.D."/>
            <person name="Nightingale K.K."/>
            <person name="Kephart D."/>
            <person name="Wiedmann M."/>
        </authorList>
    </citation>
    <scope>NUCLEOTIDE SEQUENCE [LARGE SCALE GENOMIC DNA]</scope>
    <source>
        <strain evidence="2 3">FSL S10-1188</strain>
    </source>
</reference>
<evidence type="ECO:0000256" key="1">
    <source>
        <dbReference type="SAM" id="Phobius"/>
    </source>
</evidence>
<keyword evidence="1" id="KW-0472">Membrane</keyword>
<dbReference type="AlphaFoldDB" id="W7AMY6"/>
<feature type="transmembrane region" description="Helical" evidence="1">
    <location>
        <begin position="38"/>
        <end position="68"/>
    </location>
</feature>
<keyword evidence="3" id="KW-1185">Reference proteome</keyword>
<keyword evidence="1" id="KW-0812">Transmembrane</keyword>
<evidence type="ECO:0000313" key="2">
    <source>
        <dbReference type="EMBL" id="EUJ16609.1"/>
    </source>
</evidence>
<proteinExistence type="predicted"/>
<sequence length="70" mass="7780">MFTFLTSLVAFLVPILIGGGLFWLCGFATGVNKFSDRYLYLFIKISGITALISAITAMTISIFFTLYLQK</sequence>
<dbReference type="Proteomes" id="UP000019246">
    <property type="component" value="Unassembled WGS sequence"/>
</dbReference>
<comment type="caution">
    <text evidence="2">The sequence shown here is derived from an EMBL/GenBank/DDBJ whole genome shotgun (WGS) entry which is preliminary data.</text>
</comment>
<accession>W7AMY6</accession>